<dbReference type="InterPro" id="IPR011051">
    <property type="entry name" value="RmlC_Cupin_sf"/>
</dbReference>
<evidence type="ECO:0000256" key="4">
    <source>
        <dbReference type="ARBA" id="ARBA00023163"/>
    </source>
</evidence>
<reference evidence="8 9" key="1">
    <citation type="submission" date="2019-09" db="EMBL/GenBank/DDBJ databases">
        <authorList>
            <person name="Wang X."/>
        </authorList>
    </citation>
    <scope>NUCLEOTIDE SEQUENCE [LARGE SCALE GENOMIC DNA]</scope>
    <source>
        <strain evidence="8 9">CICC 11023</strain>
    </source>
</reference>
<comment type="caution">
    <text evidence="8">The sequence shown here is derived from an EMBL/GenBank/DDBJ whole genome shotgun (WGS) entry which is preliminary data.</text>
</comment>
<dbReference type="SMART" id="SM00342">
    <property type="entry name" value="HTH_ARAC"/>
    <property type="match status" value="1"/>
</dbReference>
<dbReference type="InterPro" id="IPR014710">
    <property type="entry name" value="RmlC-like_jellyroll"/>
</dbReference>
<keyword evidence="2" id="KW-0805">Transcription regulation</keyword>
<evidence type="ECO:0000256" key="5">
    <source>
        <dbReference type="ARBA" id="ARBA00074140"/>
    </source>
</evidence>
<dbReference type="Proteomes" id="UP000323876">
    <property type="component" value="Unassembled WGS sequence"/>
</dbReference>
<evidence type="ECO:0000256" key="3">
    <source>
        <dbReference type="ARBA" id="ARBA00023125"/>
    </source>
</evidence>
<dbReference type="Gene3D" id="1.10.10.60">
    <property type="entry name" value="Homeodomain-like"/>
    <property type="match status" value="1"/>
</dbReference>
<dbReference type="InterPro" id="IPR018062">
    <property type="entry name" value="HTH_AraC-typ_CS"/>
</dbReference>
<evidence type="ECO:0000256" key="1">
    <source>
        <dbReference type="ARBA" id="ARBA00022491"/>
    </source>
</evidence>
<dbReference type="EMBL" id="VXLC01000004">
    <property type="protein sequence ID" value="KAA8888577.1"/>
    <property type="molecule type" value="Genomic_DNA"/>
</dbReference>
<proteinExistence type="predicted"/>
<dbReference type="PROSITE" id="PS00041">
    <property type="entry name" value="HTH_ARAC_FAMILY_1"/>
    <property type="match status" value="1"/>
</dbReference>
<dbReference type="InterPro" id="IPR009057">
    <property type="entry name" value="Homeodomain-like_sf"/>
</dbReference>
<dbReference type="CDD" id="cd06124">
    <property type="entry name" value="cupin_NimR-like_N"/>
    <property type="match status" value="1"/>
</dbReference>
<dbReference type="PRINTS" id="PR00032">
    <property type="entry name" value="HTHARAC"/>
</dbReference>
<dbReference type="FunFam" id="1.10.10.60:FF:000132">
    <property type="entry name" value="AraC family transcriptional regulator"/>
    <property type="match status" value="1"/>
</dbReference>
<dbReference type="Pfam" id="PF07883">
    <property type="entry name" value="Cupin_2"/>
    <property type="match status" value="1"/>
</dbReference>
<dbReference type="AlphaFoldDB" id="A0A5N0EGR4"/>
<dbReference type="GO" id="GO:0043565">
    <property type="term" value="F:sequence-specific DNA binding"/>
    <property type="evidence" value="ECO:0007669"/>
    <property type="project" value="InterPro"/>
</dbReference>
<dbReference type="PROSITE" id="PS01124">
    <property type="entry name" value="HTH_ARAC_FAMILY_2"/>
    <property type="match status" value="1"/>
</dbReference>
<evidence type="ECO:0000256" key="6">
    <source>
        <dbReference type="ARBA" id="ARBA00079449"/>
    </source>
</evidence>
<keyword evidence="9" id="KW-1185">Reference proteome</keyword>
<dbReference type="InterPro" id="IPR013096">
    <property type="entry name" value="Cupin_2"/>
</dbReference>
<organism evidence="8 9">
    <name type="scientific">Nocardia colli</name>
    <dbReference type="NCBI Taxonomy" id="2545717"/>
    <lineage>
        <taxon>Bacteria</taxon>
        <taxon>Bacillati</taxon>
        <taxon>Actinomycetota</taxon>
        <taxon>Actinomycetes</taxon>
        <taxon>Mycobacteriales</taxon>
        <taxon>Nocardiaceae</taxon>
        <taxon>Nocardia</taxon>
    </lineage>
</organism>
<dbReference type="Pfam" id="PF12833">
    <property type="entry name" value="HTH_18"/>
    <property type="match status" value="1"/>
</dbReference>
<evidence type="ECO:0000256" key="2">
    <source>
        <dbReference type="ARBA" id="ARBA00023015"/>
    </source>
</evidence>
<dbReference type="SUPFAM" id="SSF51182">
    <property type="entry name" value="RmlC-like cupins"/>
    <property type="match status" value="1"/>
</dbReference>
<evidence type="ECO:0000259" key="7">
    <source>
        <dbReference type="PROSITE" id="PS01124"/>
    </source>
</evidence>
<dbReference type="PANTHER" id="PTHR11019:SF199">
    <property type="entry name" value="HTH-TYPE TRANSCRIPTIONAL REGULATOR NIMR"/>
    <property type="match status" value="1"/>
</dbReference>
<dbReference type="PANTHER" id="PTHR11019">
    <property type="entry name" value="HTH-TYPE TRANSCRIPTIONAL REGULATOR NIMR"/>
    <property type="match status" value="1"/>
</dbReference>
<evidence type="ECO:0000313" key="9">
    <source>
        <dbReference type="Proteomes" id="UP000323876"/>
    </source>
</evidence>
<dbReference type="RefSeq" id="WP_150402742.1">
    <property type="nucleotide sequence ID" value="NZ_VXLC01000004.1"/>
</dbReference>
<dbReference type="InterPro" id="IPR018060">
    <property type="entry name" value="HTH_AraC"/>
</dbReference>
<keyword evidence="3" id="KW-0238">DNA-binding</keyword>
<keyword evidence="1" id="KW-0678">Repressor</keyword>
<gene>
    <name evidence="8" type="ORF">F3087_16415</name>
</gene>
<dbReference type="GO" id="GO:0003700">
    <property type="term" value="F:DNA-binding transcription factor activity"/>
    <property type="evidence" value="ECO:0007669"/>
    <property type="project" value="InterPro"/>
</dbReference>
<dbReference type="OrthoDB" id="2039152at2"/>
<dbReference type="SUPFAM" id="SSF46689">
    <property type="entry name" value="Homeodomain-like"/>
    <property type="match status" value="2"/>
</dbReference>
<dbReference type="Gene3D" id="2.60.120.10">
    <property type="entry name" value="Jelly Rolls"/>
    <property type="match status" value="1"/>
</dbReference>
<dbReference type="InterPro" id="IPR020449">
    <property type="entry name" value="Tscrpt_reg_AraC-type_HTH"/>
</dbReference>
<protein>
    <recommendedName>
        <fullName evidence="5">HTH-type transcriptional regulator RipA</fullName>
    </recommendedName>
    <alternativeName>
        <fullName evidence="6">Repressor of iron proteins A</fullName>
    </alternativeName>
</protein>
<name>A0A5N0EGR4_9NOCA</name>
<feature type="domain" description="HTH araC/xylS-type" evidence="7">
    <location>
        <begin position="154"/>
        <end position="251"/>
    </location>
</feature>
<keyword evidence="4" id="KW-0804">Transcription</keyword>
<evidence type="ECO:0000313" key="8">
    <source>
        <dbReference type="EMBL" id="KAA8888577.1"/>
    </source>
</evidence>
<accession>A0A5N0EGR4</accession>
<sequence length="263" mass="28539">MATDPPPRLDYSDYPSIVIPLEATTGVGMHSHPQHQLTWVPDGVLTMEVGSCRWIVQRSRALWIPGDTPHAVIPNSSCEMLSLFFDPADCPQQWDLPTVVDATGLVGPLLRYLVGLPNGADAERGRANAVLWDLVKPLSVTTIPTILPTDPQARQVALAIKRDPADTRGLDAWGRQVGASQRTLSRRFRAETGVSFESWRTFERLNAALPLLGAGLPISQVARSVGYRTASAFITAFRREIGTTPAAYFGGSGADSERSRPVA</sequence>